<dbReference type="EMBL" id="JAMPKM010000008">
    <property type="protein sequence ID" value="MEP0818211.1"/>
    <property type="molecule type" value="Genomic_DNA"/>
</dbReference>
<dbReference type="RefSeq" id="WP_190441561.1">
    <property type="nucleotide sequence ID" value="NZ_JAMPKM010000008.1"/>
</dbReference>
<comment type="caution">
    <text evidence="1">The sequence shown here is derived from an EMBL/GenBank/DDBJ whole genome shotgun (WGS) entry which is preliminary data.</text>
</comment>
<reference evidence="1 2" key="1">
    <citation type="submission" date="2022-04" db="EMBL/GenBank/DDBJ databases">
        <title>Positive selection, recombination, and allopatry shape intraspecific diversity of widespread and dominant cyanobacteria.</title>
        <authorList>
            <person name="Wei J."/>
            <person name="Shu W."/>
            <person name="Hu C."/>
        </authorList>
    </citation>
    <scope>NUCLEOTIDE SEQUENCE [LARGE SCALE GENOMIC DNA]</scope>
    <source>
        <strain evidence="1 2">GB2-A4</strain>
    </source>
</reference>
<keyword evidence="2" id="KW-1185">Reference proteome</keyword>
<gene>
    <name evidence="1" type="ORF">NC998_14015</name>
</gene>
<organism evidence="1 2">
    <name type="scientific">Trichocoleus desertorum GB2-A4</name>
    <dbReference type="NCBI Taxonomy" id="2933944"/>
    <lineage>
        <taxon>Bacteria</taxon>
        <taxon>Bacillati</taxon>
        <taxon>Cyanobacteriota</taxon>
        <taxon>Cyanophyceae</taxon>
        <taxon>Leptolyngbyales</taxon>
        <taxon>Trichocoleusaceae</taxon>
        <taxon>Trichocoleus</taxon>
    </lineage>
</organism>
<dbReference type="Proteomes" id="UP001464891">
    <property type="component" value="Unassembled WGS sequence"/>
</dbReference>
<sequence length="152" mass="17134">MASEQQVRQYLAYWFQLGKKVVIDNGQTALLPEPVIQGDRYSQEFEDCWQLVRAPASGDCHLEGTHQTIAELLSPAWDIMGCARCSMPVPLPIIGTPDLECPCIDLPNWPNMEVPLPRAPISSQSRLIEIRDRLMKSQRQRATAEDNESRAS</sequence>
<proteinExistence type="predicted"/>
<protein>
    <submittedName>
        <fullName evidence="1">Uncharacterized protein</fullName>
    </submittedName>
</protein>
<accession>A0ABV0JAZ0</accession>
<evidence type="ECO:0000313" key="1">
    <source>
        <dbReference type="EMBL" id="MEP0818211.1"/>
    </source>
</evidence>
<name>A0ABV0JAZ0_9CYAN</name>
<evidence type="ECO:0000313" key="2">
    <source>
        <dbReference type="Proteomes" id="UP001464891"/>
    </source>
</evidence>